<evidence type="ECO:0000313" key="2">
    <source>
        <dbReference type="Proteomes" id="UP000608071"/>
    </source>
</evidence>
<reference evidence="1 2" key="1">
    <citation type="submission" date="2020-08" db="EMBL/GenBank/DDBJ databases">
        <title>A Genomic Blueprint of the Chicken Gut Microbiome.</title>
        <authorList>
            <person name="Gilroy R."/>
            <person name="Ravi A."/>
            <person name="Getino M."/>
            <person name="Pursley I."/>
            <person name="Horton D.L."/>
            <person name="Alikhan N.-F."/>
            <person name="Baker D."/>
            <person name="Gharbi K."/>
            <person name="Hall N."/>
            <person name="Watson M."/>
            <person name="Adriaenssens E.M."/>
            <person name="Foster-Nyarko E."/>
            <person name="Jarju S."/>
            <person name="Secka A."/>
            <person name="Antonio M."/>
            <person name="Oren A."/>
            <person name="Chaudhuri R."/>
            <person name="La Ragione R.M."/>
            <person name="Hildebrand F."/>
            <person name="Pallen M.J."/>
        </authorList>
    </citation>
    <scope>NUCLEOTIDE SEQUENCE [LARGE SCALE GENOMIC DNA]</scope>
    <source>
        <strain evidence="1 2">Sa2BVA9</strain>
    </source>
</reference>
<name>A0ABR8SVF9_9BACL</name>
<gene>
    <name evidence="1" type="ORF">H9647_05460</name>
</gene>
<proteinExistence type="predicted"/>
<dbReference type="Pfam" id="PF20119">
    <property type="entry name" value="DUF6509"/>
    <property type="match status" value="1"/>
</dbReference>
<dbReference type="EMBL" id="JACSQL010000002">
    <property type="protein sequence ID" value="MBD7967501.1"/>
    <property type="molecule type" value="Genomic_DNA"/>
</dbReference>
<evidence type="ECO:0000313" key="1">
    <source>
        <dbReference type="EMBL" id="MBD7967501.1"/>
    </source>
</evidence>
<dbReference type="Proteomes" id="UP000608071">
    <property type="component" value="Unassembled WGS sequence"/>
</dbReference>
<keyword evidence="2" id="KW-1185">Reference proteome</keyword>
<dbReference type="InterPro" id="IPR045424">
    <property type="entry name" value="DUF6509"/>
</dbReference>
<dbReference type="RefSeq" id="WP_191798764.1">
    <property type="nucleotide sequence ID" value="NZ_JACSQL010000002.1"/>
</dbReference>
<organism evidence="1 2">
    <name type="scientific">Paenibacillus gallinarum</name>
    <dbReference type="NCBI Taxonomy" id="2762232"/>
    <lineage>
        <taxon>Bacteria</taxon>
        <taxon>Bacillati</taxon>
        <taxon>Bacillota</taxon>
        <taxon>Bacilli</taxon>
        <taxon>Bacillales</taxon>
        <taxon>Paenibacillaceae</taxon>
        <taxon>Paenibacillus</taxon>
    </lineage>
</organism>
<comment type="caution">
    <text evidence="1">The sequence shown here is derived from an EMBL/GenBank/DDBJ whole genome shotgun (WGS) entry which is preliminary data.</text>
</comment>
<sequence>MLTITEFEVQEINDPFGIVEGKRYEFQIVIDPEEDDELYSENGIYIRVIYRADEPKDGIIKYDLYEKVTEKYLDFDLEEDELTVLETFCKEHI</sequence>
<accession>A0ABR8SVF9</accession>
<protein>
    <submittedName>
        <fullName evidence="1">Pullulanase</fullName>
    </submittedName>
</protein>